<dbReference type="RefSeq" id="WP_271186372.1">
    <property type="nucleotide sequence ID" value="NZ_BSFE01000003.1"/>
</dbReference>
<dbReference type="AlphaFoldDB" id="A0A9W6IKM5"/>
<organism evidence="3 4">
    <name type="scientific">Maricaulis virginensis</name>
    <dbReference type="NCBI Taxonomy" id="144022"/>
    <lineage>
        <taxon>Bacteria</taxon>
        <taxon>Pseudomonadati</taxon>
        <taxon>Pseudomonadota</taxon>
        <taxon>Alphaproteobacteria</taxon>
        <taxon>Maricaulales</taxon>
        <taxon>Maricaulaceae</taxon>
        <taxon>Maricaulis</taxon>
    </lineage>
</organism>
<keyword evidence="1" id="KW-0732">Signal</keyword>
<keyword evidence="4" id="KW-1185">Reference proteome</keyword>
<comment type="caution">
    <text evidence="3">The sequence shown here is derived from an EMBL/GenBank/DDBJ whole genome shotgun (WGS) entry which is preliminary data.</text>
</comment>
<dbReference type="PANTHER" id="PTHR19328:SF75">
    <property type="entry name" value="ALDOSE SUGAR DEHYDROGENASE YLII"/>
    <property type="match status" value="1"/>
</dbReference>
<evidence type="ECO:0000256" key="1">
    <source>
        <dbReference type="SAM" id="SignalP"/>
    </source>
</evidence>
<dbReference type="Pfam" id="PF07995">
    <property type="entry name" value="GSDH"/>
    <property type="match status" value="1"/>
</dbReference>
<dbReference type="Gene3D" id="2.120.10.30">
    <property type="entry name" value="TolB, C-terminal domain"/>
    <property type="match status" value="1"/>
</dbReference>
<gene>
    <name evidence="3" type="ORF">GCM10017621_15160</name>
</gene>
<dbReference type="EMBL" id="BSFE01000003">
    <property type="protein sequence ID" value="GLK52008.1"/>
    <property type="molecule type" value="Genomic_DNA"/>
</dbReference>
<reference evidence="3" key="1">
    <citation type="journal article" date="2014" name="Int. J. Syst. Evol. Microbiol.">
        <title>Complete genome sequence of Corynebacterium casei LMG S-19264T (=DSM 44701T), isolated from a smear-ripened cheese.</title>
        <authorList>
            <consortium name="US DOE Joint Genome Institute (JGI-PGF)"/>
            <person name="Walter F."/>
            <person name="Albersmeier A."/>
            <person name="Kalinowski J."/>
            <person name="Ruckert C."/>
        </authorList>
    </citation>
    <scope>NUCLEOTIDE SEQUENCE</scope>
    <source>
        <strain evidence="3">VKM B-1513</strain>
    </source>
</reference>
<accession>A0A9W6IKM5</accession>
<dbReference type="PANTHER" id="PTHR19328">
    <property type="entry name" value="HEDGEHOG-INTERACTING PROTEIN"/>
    <property type="match status" value="1"/>
</dbReference>
<proteinExistence type="predicted"/>
<sequence>MRVAAAGLALAVLGGPAMAQDTIHETEQADFRVETVATGLEFPWSMAFLPDGDMLVTEREGRLRYIDDGALREAPVEGLPDILVDNQGGLLGLALHPDFEENRWVYFSFAEGTSRANHTALARGRLSEDGSALEGVEPLFRVNFDKQRGYHFGGRILFLDDGTLLLTLGEGAQYFQEAQNLDNHLGTIVRLNDDGSVPFDNPYVSADGAQPEIWSYGHRNVQGIARNPQTGAIWAHEHGPRGGDEINDIRPGLNYGWPAITYGINYNGTPVSDARAAEGMEQPLWYWVPSIAPSGMAFYEGTAFAEWQGDLFVGALAGSMLVRYEVEGDRIISEEELLTERGDRIRDVQSGPDGHIYLLTDDLEGSVLRLDPVIP</sequence>
<dbReference type="Proteomes" id="UP001143486">
    <property type="component" value="Unassembled WGS sequence"/>
</dbReference>
<dbReference type="SUPFAM" id="SSF50952">
    <property type="entry name" value="Soluble quinoprotein glucose dehydrogenase"/>
    <property type="match status" value="1"/>
</dbReference>
<dbReference type="InterPro" id="IPR011042">
    <property type="entry name" value="6-blade_b-propeller_TolB-like"/>
</dbReference>
<reference evidence="3" key="2">
    <citation type="submission" date="2023-01" db="EMBL/GenBank/DDBJ databases">
        <authorList>
            <person name="Sun Q."/>
            <person name="Evtushenko L."/>
        </authorList>
    </citation>
    <scope>NUCLEOTIDE SEQUENCE</scope>
    <source>
        <strain evidence="3">VKM B-1513</strain>
    </source>
</reference>
<feature type="domain" description="Glucose/Sorbosone dehydrogenase" evidence="2">
    <location>
        <begin position="40"/>
        <end position="369"/>
    </location>
</feature>
<evidence type="ECO:0000313" key="4">
    <source>
        <dbReference type="Proteomes" id="UP001143486"/>
    </source>
</evidence>
<dbReference type="InterPro" id="IPR012938">
    <property type="entry name" value="Glc/Sorbosone_DH"/>
</dbReference>
<protein>
    <recommendedName>
        <fullName evidence="2">Glucose/Sorbosone dehydrogenase domain-containing protein</fullName>
    </recommendedName>
</protein>
<name>A0A9W6IKM5_9PROT</name>
<feature type="chain" id="PRO_5040845983" description="Glucose/Sorbosone dehydrogenase domain-containing protein" evidence="1">
    <location>
        <begin position="20"/>
        <end position="375"/>
    </location>
</feature>
<evidence type="ECO:0000313" key="3">
    <source>
        <dbReference type="EMBL" id="GLK52008.1"/>
    </source>
</evidence>
<feature type="signal peptide" evidence="1">
    <location>
        <begin position="1"/>
        <end position="19"/>
    </location>
</feature>
<evidence type="ECO:0000259" key="2">
    <source>
        <dbReference type="Pfam" id="PF07995"/>
    </source>
</evidence>
<dbReference type="InterPro" id="IPR011041">
    <property type="entry name" value="Quinoprot_gluc/sorb_DH_b-prop"/>
</dbReference>